<dbReference type="GO" id="GO:0006730">
    <property type="term" value="P:one-carbon metabolic process"/>
    <property type="evidence" value="ECO:0007669"/>
    <property type="project" value="UniProtKB-UniRule"/>
</dbReference>
<dbReference type="Gene3D" id="1.10.286.10">
    <property type="match status" value="1"/>
</dbReference>
<gene>
    <name evidence="5" type="primary">folE</name>
    <name evidence="7" type="ORF">F2Y10_01980</name>
</gene>
<comment type="subunit">
    <text evidence="5">Homopolymer.</text>
</comment>
<dbReference type="PANTHER" id="PTHR11109">
    <property type="entry name" value="GTP CYCLOHYDROLASE I"/>
    <property type="match status" value="1"/>
</dbReference>
<evidence type="ECO:0000256" key="2">
    <source>
        <dbReference type="ARBA" id="ARBA00005080"/>
    </source>
</evidence>
<dbReference type="HAMAP" id="MF_00223">
    <property type="entry name" value="FolE"/>
    <property type="match status" value="1"/>
</dbReference>
<dbReference type="EMBL" id="VVXH01000001">
    <property type="protein sequence ID" value="KAA2381275.1"/>
    <property type="molecule type" value="Genomic_DNA"/>
</dbReference>
<keyword evidence="5" id="KW-0547">Nucleotide-binding</keyword>
<dbReference type="RefSeq" id="WP_004328710.1">
    <property type="nucleotide sequence ID" value="NZ_JADMQE010000005.1"/>
</dbReference>
<evidence type="ECO:0000256" key="3">
    <source>
        <dbReference type="ARBA" id="ARBA00022563"/>
    </source>
</evidence>
<evidence type="ECO:0000256" key="5">
    <source>
        <dbReference type="HAMAP-Rule" id="MF_00223"/>
    </source>
</evidence>
<dbReference type="UniPathway" id="UPA00848">
    <property type="reaction ID" value="UER00151"/>
</dbReference>
<dbReference type="InterPro" id="IPR001474">
    <property type="entry name" value="GTP_CycHdrlase_I"/>
</dbReference>
<keyword evidence="5" id="KW-0479">Metal-binding</keyword>
<dbReference type="GO" id="GO:0046654">
    <property type="term" value="P:tetrahydrofolate biosynthetic process"/>
    <property type="evidence" value="ECO:0007669"/>
    <property type="project" value="UniProtKB-UniRule"/>
</dbReference>
<protein>
    <recommendedName>
        <fullName evidence="5">GTP cyclohydrolase 1</fullName>
        <ecNumber evidence="5">3.5.4.16</ecNumber>
    </recommendedName>
    <alternativeName>
        <fullName evidence="5">GTP cyclohydrolase I</fullName>
        <shortName evidence="5">GTP-CH-I</shortName>
    </alternativeName>
</protein>
<accession>A0A5B3H5G1</accession>
<evidence type="ECO:0000313" key="8">
    <source>
        <dbReference type="Proteomes" id="UP000322940"/>
    </source>
</evidence>
<dbReference type="GO" id="GO:0006729">
    <property type="term" value="P:tetrahydrobiopterin biosynthetic process"/>
    <property type="evidence" value="ECO:0007669"/>
    <property type="project" value="TreeGrafter"/>
</dbReference>
<sequence>MEAITPNAEDIIGALKTLIRAIGEDPDREGLIGTPDRIMRMWKEIFRGYDPAQKPKITTFANEEGMSDIVFDCGDYYSMCEHHILPFFGRYYFAYIPSPKGRILGISKVARVVGYCAARLQLQERLARDIVQMLSEALNNEALGFAIVMKGQHLCKTMRGVRNDGKMSVAHFTGVFNLNSDLRKEFYKLIDLNSNG</sequence>
<feature type="binding site" evidence="5">
    <location>
        <position position="80"/>
    </location>
    <ligand>
        <name>Zn(2+)</name>
        <dbReference type="ChEBI" id="CHEBI:29105"/>
    </ligand>
</feature>
<feature type="binding site" evidence="5">
    <location>
        <position position="83"/>
    </location>
    <ligand>
        <name>Zn(2+)</name>
        <dbReference type="ChEBI" id="CHEBI:29105"/>
    </ligand>
</feature>
<dbReference type="SUPFAM" id="SSF55620">
    <property type="entry name" value="Tetrahydrobiopterin biosynthesis enzymes-like"/>
    <property type="match status" value="1"/>
</dbReference>
<dbReference type="Pfam" id="PF01227">
    <property type="entry name" value="GTP_cyclohydroI"/>
    <property type="match status" value="1"/>
</dbReference>
<evidence type="ECO:0000259" key="6">
    <source>
        <dbReference type="Pfam" id="PF01227"/>
    </source>
</evidence>
<comment type="pathway">
    <text evidence="2 5">Cofactor biosynthesis; 7,8-dihydroneopterin triphosphate biosynthesis; 7,8-dihydroneopterin triphosphate from GTP: step 1/1.</text>
</comment>
<organism evidence="7 8">
    <name type="scientific">Alistipes onderdonkii</name>
    <dbReference type="NCBI Taxonomy" id="328813"/>
    <lineage>
        <taxon>Bacteria</taxon>
        <taxon>Pseudomonadati</taxon>
        <taxon>Bacteroidota</taxon>
        <taxon>Bacteroidia</taxon>
        <taxon>Bacteroidales</taxon>
        <taxon>Rikenellaceae</taxon>
        <taxon>Alistipes</taxon>
    </lineage>
</organism>
<proteinExistence type="inferred from homology"/>
<dbReference type="InterPro" id="IPR043133">
    <property type="entry name" value="GTP-CH-I_C/QueF"/>
</dbReference>
<dbReference type="Gene3D" id="3.30.1130.10">
    <property type="match status" value="1"/>
</dbReference>
<dbReference type="InterPro" id="IPR043134">
    <property type="entry name" value="GTP-CH-I_N"/>
</dbReference>
<dbReference type="AlphaFoldDB" id="A0A5B3H5G1"/>
<keyword evidence="5" id="KW-0862">Zinc</keyword>
<dbReference type="GeneID" id="73803041"/>
<dbReference type="GO" id="GO:0005525">
    <property type="term" value="F:GTP binding"/>
    <property type="evidence" value="ECO:0007669"/>
    <property type="project" value="UniProtKB-KW"/>
</dbReference>
<comment type="catalytic activity">
    <reaction evidence="1 5">
        <text>GTP + H2O = 7,8-dihydroneopterin 3'-triphosphate + formate + H(+)</text>
        <dbReference type="Rhea" id="RHEA:17473"/>
        <dbReference type="ChEBI" id="CHEBI:15377"/>
        <dbReference type="ChEBI" id="CHEBI:15378"/>
        <dbReference type="ChEBI" id="CHEBI:15740"/>
        <dbReference type="ChEBI" id="CHEBI:37565"/>
        <dbReference type="ChEBI" id="CHEBI:58462"/>
        <dbReference type="EC" id="3.5.4.16"/>
    </reaction>
</comment>
<keyword evidence="4 5" id="KW-0378">Hydrolase</keyword>
<feature type="domain" description="GTP cyclohydrolase I" evidence="6">
    <location>
        <begin position="14"/>
        <end position="190"/>
    </location>
</feature>
<reference evidence="7 8" key="1">
    <citation type="journal article" date="2019" name="Nat. Med.">
        <title>A library of human gut bacterial isolates paired with longitudinal multiomics data enables mechanistic microbiome research.</title>
        <authorList>
            <person name="Poyet M."/>
            <person name="Groussin M."/>
            <person name="Gibbons S.M."/>
            <person name="Avila-Pacheco J."/>
            <person name="Jiang X."/>
            <person name="Kearney S.M."/>
            <person name="Perrotta A.R."/>
            <person name="Berdy B."/>
            <person name="Zhao S."/>
            <person name="Lieberman T.D."/>
            <person name="Swanson P.K."/>
            <person name="Smith M."/>
            <person name="Roesemann S."/>
            <person name="Alexander J.E."/>
            <person name="Rich S.A."/>
            <person name="Livny J."/>
            <person name="Vlamakis H."/>
            <person name="Clish C."/>
            <person name="Bullock K."/>
            <person name="Deik A."/>
            <person name="Scott J."/>
            <person name="Pierce K.A."/>
            <person name="Xavier R.J."/>
            <person name="Alm E.J."/>
        </authorList>
    </citation>
    <scope>NUCLEOTIDE SEQUENCE [LARGE SCALE GENOMIC DNA]</scope>
    <source>
        <strain evidence="7 8">BIOML-A266</strain>
    </source>
</reference>
<dbReference type="PANTHER" id="PTHR11109:SF7">
    <property type="entry name" value="GTP CYCLOHYDROLASE 1"/>
    <property type="match status" value="1"/>
</dbReference>
<keyword evidence="5" id="KW-0342">GTP-binding</keyword>
<evidence type="ECO:0000256" key="4">
    <source>
        <dbReference type="ARBA" id="ARBA00022801"/>
    </source>
</evidence>
<dbReference type="EC" id="3.5.4.16" evidence="5"/>
<evidence type="ECO:0000313" key="7">
    <source>
        <dbReference type="EMBL" id="KAA2381275.1"/>
    </source>
</evidence>
<evidence type="ECO:0000256" key="1">
    <source>
        <dbReference type="ARBA" id="ARBA00001052"/>
    </source>
</evidence>
<dbReference type="GO" id="GO:0005737">
    <property type="term" value="C:cytoplasm"/>
    <property type="evidence" value="ECO:0007669"/>
    <property type="project" value="TreeGrafter"/>
</dbReference>
<dbReference type="Proteomes" id="UP000322940">
    <property type="component" value="Unassembled WGS sequence"/>
</dbReference>
<comment type="similarity">
    <text evidence="5">Belongs to the GTP cyclohydrolase I family.</text>
</comment>
<feature type="binding site" evidence="5">
    <location>
        <position position="155"/>
    </location>
    <ligand>
        <name>Zn(2+)</name>
        <dbReference type="ChEBI" id="CHEBI:29105"/>
    </ligand>
</feature>
<name>A0A5B3H5G1_9BACT</name>
<dbReference type="GO" id="GO:0008270">
    <property type="term" value="F:zinc ion binding"/>
    <property type="evidence" value="ECO:0007669"/>
    <property type="project" value="UniProtKB-UniRule"/>
</dbReference>
<comment type="caution">
    <text evidence="7">The sequence shown here is derived from an EMBL/GenBank/DDBJ whole genome shotgun (WGS) entry which is preliminary data.</text>
</comment>
<dbReference type="GO" id="GO:0003934">
    <property type="term" value="F:GTP cyclohydrolase I activity"/>
    <property type="evidence" value="ECO:0007669"/>
    <property type="project" value="UniProtKB-UniRule"/>
</dbReference>
<dbReference type="NCBIfam" id="NF006826">
    <property type="entry name" value="PRK09347.1-3"/>
    <property type="match status" value="1"/>
</dbReference>
<keyword evidence="3 5" id="KW-0554">One-carbon metabolism</keyword>
<dbReference type="InterPro" id="IPR020602">
    <property type="entry name" value="GTP_CycHdrlase_I_dom"/>
</dbReference>